<organism evidence="2 3">
    <name type="scientific">Actinoplanes nipponensis</name>
    <dbReference type="NCBI Taxonomy" id="135950"/>
    <lineage>
        <taxon>Bacteria</taxon>
        <taxon>Bacillati</taxon>
        <taxon>Actinomycetota</taxon>
        <taxon>Actinomycetes</taxon>
        <taxon>Micromonosporales</taxon>
        <taxon>Micromonosporaceae</taxon>
        <taxon>Actinoplanes</taxon>
    </lineage>
</organism>
<dbReference type="Gene3D" id="3.90.1200.10">
    <property type="match status" value="1"/>
</dbReference>
<sequence length="413" mass="44217">MSAGFRRENAFAYARSHRYGPLVSRTETLVLVDAGGALLGALPPVRVELPWWPEVADVVAEARSRHGADVQVLRLLDADRPHPPGGRVTYLAQVFSPPAAPLAPADVDLAPHPLRAPYAVPGGPAASVAWALAASGRHDLTAVQQRTWNLSMIWRLEAAGQPVAWLKQVPPMFAHEPAVLALVGGFAPGLVPTVLRAGPPGRMLLGHVPGEDRYEAGADLCAAVAADWHPAQVHFAGRVDELLAAGVPDGRFDADRFARVAEPFLDGIDGLAALVDELPARFAAIEACGLPATLVHGDLHPGNVRADGDSRVIVDWGDATVGHPAYDILRLTGELDEPGPVLREWARRWRTDRPGAEPERAVALIRPVAELRAAAAYADFLDRIEPSEWPYHAADVPARLRAAAAAAVRWRCD</sequence>
<reference evidence="2" key="1">
    <citation type="submission" date="2021-01" db="EMBL/GenBank/DDBJ databases">
        <title>Whole genome shotgun sequence of Actinoplanes nipponensis NBRC 14063.</title>
        <authorList>
            <person name="Komaki H."/>
            <person name="Tamura T."/>
        </authorList>
    </citation>
    <scope>NUCLEOTIDE SEQUENCE</scope>
    <source>
        <strain evidence="2">NBRC 14063</strain>
    </source>
</reference>
<evidence type="ECO:0000313" key="3">
    <source>
        <dbReference type="Proteomes" id="UP000647172"/>
    </source>
</evidence>
<comment type="caution">
    <text evidence="2">The sequence shown here is derived from an EMBL/GenBank/DDBJ whole genome shotgun (WGS) entry which is preliminary data.</text>
</comment>
<evidence type="ECO:0000313" key="2">
    <source>
        <dbReference type="EMBL" id="GIE48199.1"/>
    </source>
</evidence>
<feature type="domain" description="Aminoglycoside phosphotransferase" evidence="1">
    <location>
        <begin position="203"/>
        <end position="355"/>
    </location>
</feature>
<gene>
    <name evidence="2" type="ORF">Ani05nite_17330</name>
</gene>
<dbReference type="EMBL" id="BOMQ01000021">
    <property type="protein sequence ID" value="GIE48199.1"/>
    <property type="molecule type" value="Genomic_DNA"/>
</dbReference>
<dbReference type="Proteomes" id="UP000647172">
    <property type="component" value="Unassembled WGS sequence"/>
</dbReference>
<keyword evidence="3" id="KW-1185">Reference proteome</keyword>
<protein>
    <recommendedName>
        <fullName evidence="1">Aminoglycoside phosphotransferase domain-containing protein</fullName>
    </recommendedName>
</protein>
<dbReference type="InterPro" id="IPR002575">
    <property type="entry name" value="Aminoglycoside_PTrfase"/>
</dbReference>
<accession>A0A919MG45</accession>
<name>A0A919MG45_9ACTN</name>
<evidence type="ECO:0000259" key="1">
    <source>
        <dbReference type="Pfam" id="PF01636"/>
    </source>
</evidence>
<dbReference type="InterPro" id="IPR011009">
    <property type="entry name" value="Kinase-like_dom_sf"/>
</dbReference>
<dbReference type="AlphaFoldDB" id="A0A919MG45"/>
<dbReference type="Pfam" id="PF01636">
    <property type="entry name" value="APH"/>
    <property type="match status" value="1"/>
</dbReference>
<dbReference type="SUPFAM" id="SSF56112">
    <property type="entry name" value="Protein kinase-like (PK-like)"/>
    <property type="match status" value="1"/>
</dbReference>
<proteinExistence type="predicted"/>